<gene>
    <name evidence="3" type="ORF">Tsubulata_043760</name>
</gene>
<accession>A0A9Q0GCD4</accession>
<dbReference type="PANTHER" id="PTHR12748">
    <property type="entry name" value="ORIGIN RECOGNITION COMPLEX SUBUNIT 3"/>
    <property type="match status" value="1"/>
</dbReference>
<name>A0A9Q0GCD4_9ROSI</name>
<comment type="caution">
    <text evidence="3">The sequence shown here is derived from an EMBL/GenBank/DDBJ whole genome shotgun (WGS) entry which is preliminary data.</text>
</comment>
<evidence type="ECO:0000256" key="1">
    <source>
        <dbReference type="SAM" id="MobiDB-lite"/>
    </source>
</evidence>
<dbReference type="OrthoDB" id="1734114at2759"/>
<dbReference type="GO" id="GO:0005664">
    <property type="term" value="C:nuclear origin of replication recognition complex"/>
    <property type="evidence" value="ECO:0007669"/>
    <property type="project" value="InterPro"/>
</dbReference>
<dbReference type="GO" id="GO:0003688">
    <property type="term" value="F:DNA replication origin binding"/>
    <property type="evidence" value="ECO:0007669"/>
    <property type="project" value="TreeGrafter"/>
</dbReference>
<organism evidence="3 4">
    <name type="scientific">Turnera subulata</name>
    <dbReference type="NCBI Taxonomy" id="218843"/>
    <lineage>
        <taxon>Eukaryota</taxon>
        <taxon>Viridiplantae</taxon>
        <taxon>Streptophyta</taxon>
        <taxon>Embryophyta</taxon>
        <taxon>Tracheophyta</taxon>
        <taxon>Spermatophyta</taxon>
        <taxon>Magnoliopsida</taxon>
        <taxon>eudicotyledons</taxon>
        <taxon>Gunneridae</taxon>
        <taxon>Pentapetalae</taxon>
        <taxon>rosids</taxon>
        <taxon>fabids</taxon>
        <taxon>Malpighiales</taxon>
        <taxon>Passifloraceae</taxon>
        <taxon>Turnera</taxon>
    </lineage>
</organism>
<dbReference type="Proteomes" id="UP001141552">
    <property type="component" value="Unassembled WGS sequence"/>
</dbReference>
<feature type="compositionally biased region" description="Basic residues" evidence="1">
    <location>
        <begin position="58"/>
        <end position="73"/>
    </location>
</feature>
<feature type="compositionally biased region" description="Acidic residues" evidence="1">
    <location>
        <begin position="79"/>
        <end position="92"/>
    </location>
</feature>
<dbReference type="GO" id="GO:0006270">
    <property type="term" value="P:DNA replication initiation"/>
    <property type="evidence" value="ECO:0007669"/>
    <property type="project" value="TreeGrafter"/>
</dbReference>
<evidence type="ECO:0000313" key="3">
    <source>
        <dbReference type="EMBL" id="KAJ4847103.1"/>
    </source>
</evidence>
<dbReference type="GO" id="GO:0005656">
    <property type="term" value="C:nuclear pre-replicative complex"/>
    <property type="evidence" value="ECO:0007669"/>
    <property type="project" value="TreeGrafter"/>
</dbReference>
<keyword evidence="4" id="KW-1185">Reference proteome</keyword>
<dbReference type="InterPro" id="IPR045667">
    <property type="entry name" value="ORC3_N"/>
</dbReference>
<dbReference type="AlphaFoldDB" id="A0A9Q0GCD4"/>
<feature type="region of interest" description="Disordered" evidence="1">
    <location>
        <begin position="58"/>
        <end position="92"/>
    </location>
</feature>
<evidence type="ECO:0000259" key="2">
    <source>
        <dbReference type="Pfam" id="PF07034"/>
    </source>
</evidence>
<feature type="domain" description="Origin recognition complex subunit 3 N-terminal" evidence="2">
    <location>
        <begin position="79"/>
        <end position="276"/>
    </location>
</feature>
<dbReference type="PANTHER" id="PTHR12748:SF0">
    <property type="entry name" value="ORIGIN RECOGNITION COMPLEX SUBUNIT 3"/>
    <property type="match status" value="1"/>
</dbReference>
<dbReference type="EMBL" id="JAKUCV010001262">
    <property type="protein sequence ID" value="KAJ4847103.1"/>
    <property type="molecule type" value="Genomic_DNA"/>
</dbReference>
<protein>
    <recommendedName>
        <fullName evidence="2">Origin recognition complex subunit 3 N-terminal domain-containing protein</fullName>
    </recommendedName>
</protein>
<dbReference type="GO" id="GO:0031261">
    <property type="term" value="C:DNA replication preinitiation complex"/>
    <property type="evidence" value="ECO:0007669"/>
    <property type="project" value="TreeGrafter"/>
</dbReference>
<dbReference type="Pfam" id="PF07034">
    <property type="entry name" value="ORC3_N"/>
    <property type="match status" value="1"/>
</dbReference>
<proteinExistence type="predicted"/>
<sequence length="306" mass="33823">MASSATAPESPPPAVPEAAENSLQVGLSPLSITLYISSPSVFLPKSEPFFVLHKASTSKKSARKHTGTPKTRRRIELSENGEDLGAEKDGEIDDRDNVNMRMEAFETVWSGIESTFKGVLRDMNTNVFNEIHQWVRDSFNAIVSLGVPSFAEATRSFPILTDATSKRLFTGLVLTKNVEFVDDLVTFEELGLHLKSQGCHVANLSSLDFSLKNGIGGCLRSLLRQFLMVSLDTADMSILATWYREQGSTDKPVVVIIDDMERCCGSVLSEFIVMLRYHDVYHPPTTSTLFEFLITYGGGKVPYDAK</sequence>
<reference evidence="3" key="2">
    <citation type="journal article" date="2023" name="Plants (Basel)">
        <title>Annotation of the Turnera subulata (Passifloraceae) Draft Genome Reveals the S-Locus Evolved after the Divergence of Turneroideae from Passifloroideae in a Stepwise Manner.</title>
        <authorList>
            <person name="Henning P.M."/>
            <person name="Roalson E.H."/>
            <person name="Mir W."/>
            <person name="McCubbin A.G."/>
            <person name="Shore J.S."/>
        </authorList>
    </citation>
    <scope>NUCLEOTIDE SEQUENCE</scope>
    <source>
        <strain evidence="3">F60SS</strain>
    </source>
</reference>
<dbReference type="InterPro" id="IPR020795">
    <property type="entry name" value="ORC3"/>
</dbReference>
<feature type="region of interest" description="Disordered" evidence="1">
    <location>
        <begin position="1"/>
        <end position="20"/>
    </location>
</feature>
<evidence type="ECO:0000313" key="4">
    <source>
        <dbReference type="Proteomes" id="UP001141552"/>
    </source>
</evidence>
<reference evidence="3" key="1">
    <citation type="submission" date="2022-02" db="EMBL/GenBank/DDBJ databases">
        <authorList>
            <person name="Henning P.M."/>
            <person name="McCubbin A.G."/>
            <person name="Shore J.S."/>
        </authorList>
    </citation>
    <scope>NUCLEOTIDE SEQUENCE</scope>
    <source>
        <strain evidence="3">F60SS</strain>
        <tissue evidence="3">Leaves</tissue>
    </source>
</reference>